<name>A0A507BZ17_9FUNG</name>
<evidence type="ECO:0000256" key="2">
    <source>
        <dbReference type="ARBA" id="ARBA00022723"/>
    </source>
</evidence>
<dbReference type="InterPro" id="IPR001117">
    <property type="entry name" value="Cu-oxidase_2nd"/>
</dbReference>
<keyword evidence="11" id="KW-1185">Reference proteome</keyword>
<dbReference type="AlphaFoldDB" id="A0A507BZ17"/>
<dbReference type="GO" id="GO:0016491">
    <property type="term" value="F:oxidoreductase activity"/>
    <property type="evidence" value="ECO:0007669"/>
    <property type="project" value="UniProtKB-KW"/>
</dbReference>
<dbReference type="Pfam" id="PF07731">
    <property type="entry name" value="Cu-oxidase_2"/>
    <property type="match status" value="1"/>
</dbReference>
<feature type="domain" description="Plastocyanin-like" evidence="7">
    <location>
        <begin position="242"/>
        <end position="405"/>
    </location>
</feature>
<dbReference type="Pfam" id="PF07732">
    <property type="entry name" value="Cu-oxidase_3"/>
    <property type="match status" value="1"/>
</dbReference>
<feature type="domain" description="Plastocyanin-like" evidence="9">
    <location>
        <begin position="121"/>
        <end position="232"/>
    </location>
</feature>
<dbReference type="STRING" id="1806994.A0A507BZ17"/>
<protein>
    <recommendedName>
        <fullName evidence="12">Multicopper oxidase</fullName>
    </recommendedName>
</protein>
<reference evidence="10 11" key="1">
    <citation type="journal article" date="2019" name="Sci. Rep.">
        <title>Comparative genomics of chytrid fungi reveal insights into the obligate biotrophic and pathogenic lifestyle of Synchytrium endobioticum.</title>
        <authorList>
            <person name="van de Vossenberg B.T.L.H."/>
            <person name="Warris S."/>
            <person name="Nguyen H.D.T."/>
            <person name="van Gent-Pelzer M.P.E."/>
            <person name="Joly D.L."/>
            <person name="van de Geest H.C."/>
            <person name="Bonants P.J.M."/>
            <person name="Smith D.S."/>
            <person name="Levesque C.A."/>
            <person name="van der Lee T.A.J."/>
        </authorList>
    </citation>
    <scope>NUCLEOTIDE SEQUENCE [LARGE SCALE GENOMIC DNA]</scope>
    <source>
        <strain evidence="10 11">JEL517</strain>
    </source>
</reference>
<keyword evidence="6" id="KW-0472">Membrane</keyword>
<dbReference type="PROSITE" id="PS00080">
    <property type="entry name" value="MULTICOPPER_OXIDASE2"/>
    <property type="match status" value="1"/>
</dbReference>
<keyword evidence="3" id="KW-0560">Oxidoreductase</keyword>
<keyword evidence="6" id="KW-0812">Transmembrane</keyword>
<proteinExistence type="inferred from homology"/>
<dbReference type="EMBL" id="QEAO01000031">
    <property type="protein sequence ID" value="TPX32371.1"/>
    <property type="molecule type" value="Genomic_DNA"/>
</dbReference>
<evidence type="ECO:0000259" key="7">
    <source>
        <dbReference type="Pfam" id="PF00394"/>
    </source>
</evidence>
<keyword evidence="6" id="KW-1133">Transmembrane helix</keyword>
<dbReference type="FunFam" id="2.60.40.420:FF:000045">
    <property type="entry name" value="Laccase 2"/>
    <property type="match status" value="1"/>
</dbReference>
<dbReference type="Pfam" id="PF00394">
    <property type="entry name" value="Cu-oxidase"/>
    <property type="match status" value="1"/>
</dbReference>
<evidence type="ECO:0000256" key="4">
    <source>
        <dbReference type="ARBA" id="ARBA00023008"/>
    </source>
</evidence>
<dbReference type="OrthoDB" id="2121828at2759"/>
<dbReference type="PANTHER" id="PTHR11709">
    <property type="entry name" value="MULTI-COPPER OXIDASE"/>
    <property type="match status" value="1"/>
</dbReference>
<comment type="similarity">
    <text evidence="1">Belongs to the multicopper oxidase family.</text>
</comment>
<evidence type="ECO:0000256" key="1">
    <source>
        <dbReference type="ARBA" id="ARBA00010609"/>
    </source>
</evidence>
<dbReference type="InterPro" id="IPR033138">
    <property type="entry name" value="Cu_oxidase_CS"/>
</dbReference>
<feature type="transmembrane region" description="Helical" evidence="6">
    <location>
        <begin position="60"/>
        <end position="83"/>
    </location>
</feature>
<evidence type="ECO:0000256" key="3">
    <source>
        <dbReference type="ARBA" id="ARBA00023002"/>
    </source>
</evidence>
<dbReference type="PANTHER" id="PTHR11709:SF414">
    <property type="entry name" value="ADR239WP"/>
    <property type="match status" value="1"/>
</dbReference>
<dbReference type="SUPFAM" id="SSF49503">
    <property type="entry name" value="Cupredoxins"/>
    <property type="match status" value="3"/>
</dbReference>
<dbReference type="GO" id="GO:0005507">
    <property type="term" value="F:copper ion binding"/>
    <property type="evidence" value="ECO:0007669"/>
    <property type="project" value="InterPro"/>
</dbReference>
<evidence type="ECO:0000256" key="6">
    <source>
        <dbReference type="SAM" id="Phobius"/>
    </source>
</evidence>
<dbReference type="RefSeq" id="XP_031023596.1">
    <property type="nucleotide sequence ID" value="XM_031170479.1"/>
</dbReference>
<gene>
    <name evidence="10" type="ORF">SmJEL517_g04551</name>
</gene>
<accession>A0A507BZ17</accession>
<evidence type="ECO:0000259" key="8">
    <source>
        <dbReference type="Pfam" id="PF07731"/>
    </source>
</evidence>
<dbReference type="Proteomes" id="UP000319731">
    <property type="component" value="Unassembled WGS sequence"/>
</dbReference>
<dbReference type="CDD" id="cd13886">
    <property type="entry name" value="CuRO_2_MCO_like_1"/>
    <property type="match status" value="1"/>
</dbReference>
<evidence type="ECO:0000256" key="5">
    <source>
        <dbReference type="SAM" id="MobiDB-lite"/>
    </source>
</evidence>
<comment type="caution">
    <text evidence="10">The sequence shown here is derived from an EMBL/GenBank/DDBJ whole genome shotgun (WGS) entry which is preliminary data.</text>
</comment>
<dbReference type="InterPro" id="IPR011707">
    <property type="entry name" value="Cu-oxidase-like_N"/>
</dbReference>
<dbReference type="GeneID" id="42005776"/>
<evidence type="ECO:0008006" key="12">
    <source>
        <dbReference type="Google" id="ProtNLM"/>
    </source>
</evidence>
<dbReference type="PROSITE" id="PS00079">
    <property type="entry name" value="MULTICOPPER_OXIDASE1"/>
    <property type="match status" value="1"/>
</dbReference>
<dbReference type="InterPro" id="IPR008972">
    <property type="entry name" value="Cupredoxin"/>
</dbReference>
<dbReference type="Gene3D" id="2.60.40.420">
    <property type="entry name" value="Cupredoxins - blue copper proteins"/>
    <property type="match status" value="3"/>
</dbReference>
<sequence>MNGFDKLQYEEHRLKEWHSLPHSANRRPPTSYSPEHTIPPPTHSYELSTLDKPNTKRNRFILILAISAIVVLGVVAVISVGTVKKWWGNTSSQSNIQPDPAWVVSAIPNTRTYNFVVSSITGSQDGVVKQMLVVNGQYPGPLIEANMGDRIIVNVQNNLVNGTALHWHGLHQNGSNWMDGTVAVTQCPIPPGGNFTYDFTVPDQYGTFWWHAHASTQYNDGIVGPLIIHSPSDPLQNTYDKDVVILLTDWYHDFSQSLVATYLTTGLPNNPSAEPVPDNGLINGQNIFNCSSNLARTCNGGGSRAAFNFLPGLKYRLRLINVGAFADFMFSVDGHELSVVEADSTVVNPVVVHRVPIHVAQRYSVILTTNQPSSAYWIRASMTQSCFKYTPSWLNPNILAILRYSTVDSSTTPTSLDWNDDTSSQPSSCIDLSPSMLVPTIPKTPPVATSRYNLSISFTNAGNGATTNRGFINGMTWTPYMNTSSLALANVGGLVSTSTSYVETVGNVTVADLVLNNLDVGAHPFHMHGLPLYILAMGSGLFTGATPTNITNPLRRDTVVLPSNGYAIVRIIFDNPGIWTLHCHISWHMSAGLLMQWQVLPSVVRGWSIPSAVGALCKSAGVGGALTG</sequence>
<keyword evidence="2" id="KW-0479">Metal-binding</keyword>
<dbReference type="InterPro" id="IPR011706">
    <property type="entry name" value="Cu-oxidase_C"/>
</dbReference>
<evidence type="ECO:0000259" key="9">
    <source>
        <dbReference type="Pfam" id="PF07732"/>
    </source>
</evidence>
<dbReference type="CDD" id="cd13857">
    <property type="entry name" value="CuRO_1_Diphenol_Ox"/>
    <property type="match status" value="1"/>
</dbReference>
<keyword evidence="4" id="KW-0186">Copper</keyword>
<feature type="domain" description="Plastocyanin-like" evidence="8">
    <location>
        <begin position="501"/>
        <end position="601"/>
    </location>
</feature>
<dbReference type="InterPro" id="IPR045087">
    <property type="entry name" value="Cu-oxidase_fam"/>
</dbReference>
<feature type="region of interest" description="Disordered" evidence="5">
    <location>
        <begin position="18"/>
        <end position="50"/>
    </location>
</feature>
<evidence type="ECO:0000313" key="10">
    <source>
        <dbReference type="EMBL" id="TPX32371.1"/>
    </source>
</evidence>
<organism evidence="10 11">
    <name type="scientific">Synchytrium microbalum</name>
    <dbReference type="NCBI Taxonomy" id="1806994"/>
    <lineage>
        <taxon>Eukaryota</taxon>
        <taxon>Fungi</taxon>
        <taxon>Fungi incertae sedis</taxon>
        <taxon>Chytridiomycota</taxon>
        <taxon>Chytridiomycota incertae sedis</taxon>
        <taxon>Chytridiomycetes</taxon>
        <taxon>Synchytriales</taxon>
        <taxon>Synchytriaceae</taxon>
        <taxon>Synchytrium</taxon>
    </lineage>
</organism>
<evidence type="ECO:0000313" key="11">
    <source>
        <dbReference type="Proteomes" id="UP000319731"/>
    </source>
</evidence>
<dbReference type="InterPro" id="IPR002355">
    <property type="entry name" value="Cu_oxidase_Cu_BS"/>
</dbReference>